<dbReference type="InterPro" id="IPR006603">
    <property type="entry name" value="PQ-loop_rpt"/>
</dbReference>
<evidence type="ECO:0000256" key="3">
    <source>
        <dbReference type="ARBA" id="ARBA00022989"/>
    </source>
</evidence>
<reference evidence="7" key="1">
    <citation type="journal article" date="2019" name="Plant J.">
        <title>Chlorella vulgaris genome assembly and annotation reveals the molecular basis for metabolic acclimation to high light conditions.</title>
        <authorList>
            <person name="Cecchin M."/>
            <person name="Marcolungo L."/>
            <person name="Rossato M."/>
            <person name="Girolomoni L."/>
            <person name="Cosentino E."/>
            <person name="Cuine S."/>
            <person name="Li-Beisson Y."/>
            <person name="Delledonne M."/>
            <person name="Ballottari M."/>
        </authorList>
    </citation>
    <scope>NUCLEOTIDE SEQUENCE</scope>
    <source>
        <strain evidence="7">211/11P</strain>
    </source>
</reference>
<name>A0A9D4YSX6_CHLVU</name>
<dbReference type="EMBL" id="SIDB01000012">
    <property type="protein sequence ID" value="KAI3424896.1"/>
    <property type="molecule type" value="Genomic_DNA"/>
</dbReference>
<keyword evidence="3 6" id="KW-1133">Transmembrane helix</keyword>
<evidence type="ECO:0000256" key="2">
    <source>
        <dbReference type="ARBA" id="ARBA00022692"/>
    </source>
</evidence>
<gene>
    <name evidence="7" type="ORF">D9Q98_008280</name>
</gene>
<proteinExistence type="predicted"/>
<evidence type="ECO:0000256" key="6">
    <source>
        <dbReference type="SAM" id="Phobius"/>
    </source>
</evidence>
<evidence type="ECO:0000256" key="5">
    <source>
        <dbReference type="SAM" id="MobiDB-lite"/>
    </source>
</evidence>
<comment type="caution">
    <text evidence="7">The sequence shown here is derived from an EMBL/GenBank/DDBJ whole genome shotgun (WGS) entry which is preliminary data.</text>
</comment>
<dbReference type="Proteomes" id="UP001055712">
    <property type="component" value="Unassembled WGS sequence"/>
</dbReference>
<evidence type="ECO:0000256" key="4">
    <source>
        <dbReference type="ARBA" id="ARBA00023136"/>
    </source>
</evidence>
<evidence type="ECO:0000313" key="8">
    <source>
        <dbReference type="Proteomes" id="UP001055712"/>
    </source>
</evidence>
<accession>A0A9D4YSX6</accession>
<reference evidence="7" key="2">
    <citation type="submission" date="2020-11" db="EMBL/GenBank/DDBJ databases">
        <authorList>
            <person name="Cecchin M."/>
            <person name="Marcolungo L."/>
            <person name="Rossato M."/>
            <person name="Girolomoni L."/>
            <person name="Cosentino E."/>
            <person name="Cuine S."/>
            <person name="Li-Beisson Y."/>
            <person name="Delledonne M."/>
            <person name="Ballottari M."/>
        </authorList>
    </citation>
    <scope>NUCLEOTIDE SEQUENCE</scope>
    <source>
        <strain evidence="7">211/11P</strain>
        <tissue evidence="7">Whole cell</tissue>
    </source>
</reference>
<feature type="transmembrane region" description="Helical" evidence="6">
    <location>
        <begin position="39"/>
        <end position="58"/>
    </location>
</feature>
<feature type="transmembrane region" description="Helical" evidence="6">
    <location>
        <begin position="6"/>
        <end position="27"/>
    </location>
</feature>
<organism evidence="7 8">
    <name type="scientific">Chlorella vulgaris</name>
    <name type="common">Green alga</name>
    <dbReference type="NCBI Taxonomy" id="3077"/>
    <lineage>
        <taxon>Eukaryota</taxon>
        <taxon>Viridiplantae</taxon>
        <taxon>Chlorophyta</taxon>
        <taxon>core chlorophytes</taxon>
        <taxon>Trebouxiophyceae</taxon>
        <taxon>Chlorellales</taxon>
        <taxon>Chlorellaceae</taxon>
        <taxon>Chlorella clade</taxon>
        <taxon>Chlorella</taxon>
    </lineage>
</organism>
<dbReference type="Pfam" id="PF04193">
    <property type="entry name" value="PQ-loop"/>
    <property type="match status" value="1"/>
</dbReference>
<comment type="subcellular location">
    <subcellularLocation>
        <location evidence="1">Membrane</location>
        <topology evidence="1">Multi-pass membrane protein</topology>
    </subcellularLocation>
</comment>
<keyword evidence="2 6" id="KW-0812">Transmembrane</keyword>
<dbReference type="GO" id="GO:0016020">
    <property type="term" value="C:membrane"/>
    <property type="evidence" value="ECO:0007669"/>
    <property type="project" value="UniProtKB-SubCell"/>
</dbReference>
<evidence type="ECO:0000313" key="7">
    <source>
        <dbReference type="EMBL" id="KAI3424896.1"/>
    </source>
</evidence>
<sequence length="179" mass="19316">MVSQTTTNILGIIGGVVLAICQAPQLIKLYRTKSAADLSYWYLALYSIGLLFITVYMYLEKATVGWICESIETVCGFALIALKYYYDEHGPLSARGKRRLGMKGDTSNGAVPPTCTCTGLQGKAALLQPRSLKQPPMGTDTGSDGSEVSGMEMGISSAGGGLPTRSRRERRRSHDTLPM</sequence>
<keyword evidence="8" id="KW-1185">Reference proteome</keyword>
<dbReference type="Gene3D" id="1.20.1280.290">
    <property type="match status" value="1"/>
</dbReference>
<protein>
    <submittedName>
        <fullName evidence="7">Uncharacterized protein</fullName>
    </submittedName>
</protein>
<feature type="region of interest" description="Disordered" evidence="5">
    <location>
        <begin position="131"/>
        <end position="179"/>
    </location>
</feature>
<dbReference type="AlphaFoldDB" id="A0A9D4YSX6"/>
<evidence type="ECO:0000256" key="1">
    <source>
        <dbReference type="ARBA" id="ARBA00004141"/>
    </source>
</evidence>
<keyword evidence="4 6" id="KW-0472">Membrane</keyword>
<dbReference type="OrthoDB" id="547763at2759"/>